<sequence length="147" mass="16419">MKPSTLLNIQREAASLLTNLTSTSVTSRPTTIRRDQLTKPKLTTYMPRNRIVPEAQSNMPLARQNLSQYSAGRLLSGGTAKAPVLHMPHLPRLHADQEARNEVVAPVTMMETTRKSGSIMRINDLLVEPEVNIKLCSYRCLHACLDE</sequence>
<evidence type="ECO:0000313" key="2">
    <source>
        <dbReference type="Proteomes" id="UP000784294"/>
    </source>
</evidence>
<proteinExistence type="predicted"/>
<comment type="caution">
    <text evidence="1">The sequence shown here is derived from an EMBL/GenBank/DDBJ whole genome shotgun (WGS) entry which is preliminary data.</text>
</comment>
<dbReference type="AlphaFoldDB" id="A0A448WNF1"/>
<reference evidence="1" key="1">
    <citation type="submission" date="2018-11" db="EMBL/GenBank/DDBJ databases">
        <authorList>
            <consortium name="Pathogen Informatics"/>
        </authorList>
    </citation>
    <scope>NUCLEOTIDE SEQUENCE</scope>
</reference>
<name>A0A448WNF1_9PLAT</name>
<keyword evidence="2" id="KW-1185">Reference proteome</keyword>
<accession>A0A448WNF1</accession>
<gene>
    <name evidence="1" type="ORF">PXEA_LOCUS9557</name>
</gene>
<dbReference type="EMBL" id="CAAALY010027191">
    <property type="protein sequence ID" value="VEL16117.1"/>
    <property type="molecule type" value="Genomic_DNA"/>
</dbReference>
<protein>
    <submittedName>
        <fullName evidence="1">Uncharacterized protein</fullName>
    </submittedName>
</protein>
<organism evidence="1 2">
    <name type="scientific">Protopolystoma xenopodis</name>
    <dbReference type="NCBI Taxonomy" id="117903"/>
    <lineage>
        <taxon>Eukaryota</taxon>
        <taxon>Metazoa</taxon>
        <taxon>Spiralia</taxon>
        <taxon>Lophotrochozoa</taxon>
        <taxon>Platyhelminthes</taxon>
        <taxon>Monogenea</taxon>
        <taxon>Polyopisthocotylea</taxon>
        <taxon>Polystomatidea</taxon>
        <taxon>Polystomatidae</taxon>
        <taxon>Protopolystoma</taxon>
    </lineage>
</organism>
<dbReference type="Proteomes" id="UP000784294">
    <property type="component" value="Unassembled WGS sequence"/>
</dbReference>
<evidence type="ECO:0000313" key="1">
    <source>
        <dbReference type="EMBL" id="VEL16117.1"/>
    </source>
</evidence>